<organism evidence="1 2">
    <name type="scientific">Macrolepiota fuliginosa MF-IS2</name>
    <dbReference type="NCBI Taxonomy" id="1400762"/>
    <lineage>
        <taxon>Eukaryota</taxon>
        <taxon>Fungi</taxon>
        <taxon>Dikarya</taxon>
        <taxon>Basidiomycota</taxon>
        <taxon>Agaricomycotina</taxon>
        <taxon>Agaricomycetes</taxon>
        <taxon>Agaricomycetidae</taxon>
        <taxon>Agaricales</taxon>
        <taxon>Agaricineae</taxon>
        <taxon>Agaricaceae</taxon>
        <taxon>Macrolepiota</taxon>
    </lineage>
</organism>
<evidence type="ECO:0000313" key="2">
    <source>
        <dbReference type="Proteomes" id="UP000807342"/>
    </source>
</evidence>
<evidence type="ECO:0000313" key="1">
    <source>
        <dbReference type="EMBL" id="KAF9442981.1"/>
    </source>
</evidence>
<sequence length="122" mass="12927">MAVCDFVGAGRVFLRLSALPLFVVLQLYTRCCVASLSTTTVVDDAFWPIVVSRSGTALINFAASDATDGDHQLELTISTSLTAAGPGRMALLIALLGEIMTTSGRTIIRKISPEEHGLMDAI</sequence>
<reference evidence="1" key="1">
    <citation type="submission" date="2020-11" db="EMBL/GenBank/DDBJ databases">
        <authorList>
            <consortium name="DOE Joint Genome Institute"/>
            <person name="Ahrendt S."/>
            <person name="Riley R."/>
            <person name="Andreopoulos W."/>
            <person name="Labutti K."/>
            <person name="Pangilinan J."/>
            <person name="Ruiz-Duenas F.J."/>
            <person name="Barrasa J.M."/>
            <person name="Sanchez-Garcia M."/>
            <person name="Camarero S."/>
            <person name="Miyauchi S."/>
            <person name="Serrano A."/>
            <person name="Linde D."/>
            <person name="Babiker R."/>
            <person name="Drula E."/>
            <person name="Ayuso-Fernandez I."/>
            <person name="Pacheco R."/>
            <person name="Padilla G."/>
            <person name="Ferreira P."/>
            <person name="Barriuso J."/>
            <person name="Kellner H."/>
            <person name="Castanera R."/>
            <person name="Alfaro M."/>
            <person name="Ramirez L."/>
            <person name="Pisabarro A.G."/>
            <person name="Kuo A."/>
            <person name="Tritt A."/>
            <person name="Lipzen A."/>
            <person name="He G."/>
            <person name="Yan M."/>
            <person name="Ng V."/>
            <person name="Cullen D."/>
            <person name="Martin F."/>
            <person name="Rosso M.-N."/>
            <person name="Henrissat B."/>
            <person name="Hibbett D."/>
            <person name="Martinez A.T."/>
            <person name="Grigoriev I.V."/>
        </authorList>
    </citation>
    <scope>NUCLEOTIDE SEQUENCE</scope>
    <source>
        <strain evidence="1">MF-IS2</strain>
    </source>
</reference>
<proteinExistence type="predicted"/>
<dbReference type="EMBL" id="MU151536">
    <property type="protein sequence ID" value="KAF9442981.1"/>
    <property type="molecule type" value="Genomic_DNA"/>
</dbReference>
<comment type="caution">
    <text evidence="1">The sequence shown here is derived from an EMBL/GenBank/DDBJ whole genome shotgun (WGS) entry which is preliminary data.</text>
</comment>
<gene>
    <name evidence="1" type="ORF">P691DRAFT_764707</name>
</gene>
<dbReference type="Proteomes" id="UP000807342">
    <property type="component" value="Unassembled WGS sequence"/>
</dbReference>
<dbReference type="AlphaFoldDB" id="A0A9P5X524"/>
<keyword evidence="2" id="KW-1185">Reference proteome</keyword>
<protein>
    <submittedName>
        <fullName evidence="1">Uncharacterized protein</fullName>
    </submittedName>
</protein>
<name>A0A9P5X524_9AGAR</name>
<accession>A0A9P5X524</accession>